<dbReference type="Proteomes" id="UP001166093">
    <property type="component" value="Unassembled WGS sequence"/>
</dbReference>
<dbReference type="PANTHER" id="PTHR22910:SF6">
    <property type="entry name" value="PROTEIN MGARP"/>
    <property type="match status" value="1"/>
</dbReference>
<keyword evidence="1" id="KW-1133">Transmembrane helix</keyword>
<dbReference type="InterPro" id="IPR026093">
    <property type="entry name" value="MGARP"/>
</dbReference>
<evidence type="ECO:0000313" key="3">
    <source>
        <dbReference type="EMBL" id="MBN3276355.1"/>
    </source>
</evidence>
<evidence type="ECO:0000313" key="4">
    <source>
        <dbReference type="Proteomes" id="UP001166093"/>
    </source>
</evidence>
<organism evidence="3 4">
    <name type="scientific">Polyodon spathula</name>
    <name type="common">North American paddlefish</name>
    <name type="synonym">Squalus spathula</name>
    <dbReference type="NCBI Taxonomy" id="7913"/>
    <lineage>
        <taxon>Eukaryota</taxon>
        <taxon>Metazoa</taxon>
        <taxon>Chordata</taxon>
        <taxon>Craniata</taxon>
        <taxon>Vertebrata</taxon>
        <taxon>Euteleostomi</taxon>
        <taxon>Actinopterygii</taxon>
        <taxon>Chondrostei</taxon>
        <taxon>Acipenseriformes</taxon>
        <taxon>Polyodontidae</taxon>
        <taxon>Polyodon</taxon>
    </lineage>
</organism>
<keyword evidence="4" id="KW-1185">Reference proteome</keyword>
<accession>A0ABS2XPT7</accession>
<sequence>MYICRGAWRKFAPLARSCTTRFAKNAAAPVRQMSSGAAPGSAGDNLMYIVLCGGSFAGAGYYVYKTLTTDLARYRDRVTEINSRPKSEWTPKPWSSNMVWNGRDQIISLAQAFKIPRDHSQN</sequence>
<comment type="caution">
    <text evidence="3">The sequence shown here is derived from an EMBL/GenBank/DDBJ whole genome shotgun (WGS) entry which is preliminary data.</text>
</comment>
<feature type="non-terminal residue" evidence="3">
    <location>
        <position position="122"/>
    </location>
</feature>
<protein>
    <submittedName>
        <fullName evidence="3">HUMMR protein</fullName>
    </submittedName>
</protein>
<dbReference type="Pfam" id="PF14962">
    <property type="entry name" value="AIF-MLS"/>
    <property type="match status" value="1"/>
</dbReference>
<dbReference type="EMBL" id="JAAWVQ010059103">
    <property type="protein sequence ID" value="MBN3276355.1"/>
    <property type="molecule type" value="Genomic_DNA"/>
</dbReference>
<reference evidence="3" key="1">
    <citation type="journal article" date="2021" name="Cell">
        <title>Tracing the genetic footprints of vertebrate landing in non-teleost ray-finned fishes.</title>
        <authorList>
            <person name="Bi X."/>
            <person name="Wang K."/>
            <person name="Yang L."/>
            <person name="Pan H."/>
            <person name="Jiang H."/>
            <person name="Wei Q."/>
            <person name="Fang M."/>
            <person name="Yu H."/>
            <person name="Zhu C."/>
            <person name="Cai Y."/>
            <person name="He Y."/>
            <person name="Gan X."/>
            <person name="Zeng H."/>
            <person name="Yu D."/>
            <person name="Zhu Y."/>
            <person name="Jiang H."/>
            <person name="Qiu Q."/>
            <person name="Yang H."/>
            <person name="Zhang Y.E."/>
            <person name="Wang W."/>
            <person name="Zhu M."/>
            <person name="He S."/>
            <person name="Zhang G."/>
        </authorList>
    </citation>
    <scope>NUCLEOTIDE SEQUENCE</scope>
    <source>
        <strain evidence="3">Pddl_001</strain>
    </source>
</reference>
<gene>
    <name evidence="3" type="primary">Mgarp</name>
    <name evidence="3" type="ORF">GTO93_0009659</name>
</gene>
<dbReference type="PANTHER" id="PTHR22910">
    <property type="entry name" value="PROTEIN MGARP"/>
    <property type="match status" value="1"/>
</dbReference>
<proteinExistence type="predicted"/>
<feature type="domain" description="Protein MGARP N-terminal" evidence="2">
    <location>
        <begin position="28"/>
        <end position="92"/>
    </location>
</feature>
<keyword evidence="1" id="KW-0472">Membrane</keyword>
<evidence type="ECO:0000256" key="1">
    <source>
        <dbReference type="SAM" id="Phobius"/>
    </source>
</evidence>
<evidence type="ECO:0000259" key="2">
    <source>
        <dbReference type="Pfam" id="PF14962"/>
    </source>
</evidence>
<keyword evidence="1" id="KW-0812">Transmembrane</keyword>
<feature type="transmembrane region" description="Helical" evidence="1">
    <location>
        <begin position="46"/>
        <end position="64"/>
    </location>
</feature>
<feature type="non-terminal residue" evidence="3">
    <location>
        <position position="1"/>
    </location>
</feature>
<dbReference type="InterPro" id="IPR032773">
    <property type="entry name" value="MGARP_N"/>
</dbReference>
<name>A0ABS2XPT7_POLSP</name>